<dbReference type="AlphaFoldDB" id="A0A2Z5GB79"/>
<protein>
    <submittedName>
        <fullName evidence="1">Uncharacterized protein</fullName>
    </submittedName>
</protein>
<evidence type="ECO:0000313" key="2">
    <source>
        <dbReference type="Proteomes" id="UP000253606"/>
    </source>
</evidence>
<keyword evidence="1" id="KW-0614">Plasmid</keyword>
<gene>
    <name evidence="1" type="ORF">ACPOL_7169</name>
</gene>
<dbReference type="RefSeq" id="WP_114211503.1">
    <property type="nucleotide sequence ID" value="NZ_CP030844.1"/>
</dbReference>
<dbReference type="Proteomes" id="UP000253606">
    <property type="component" value="Plasmid pACPOL3"/>
</dbReference>
<dbReference type="KEGG" id="abas:ACPOL_7169"/>
<keyword evidence="2" id="KW-1185">Reference proteome</keyword>
<dbReference type="EMBL" id="CP030844">
    <property type="protein sequence ID" value="AXC16361.1"/>
    <property type="molecule type" value="Genomic_DNA"/>
</dbReference>
<name>A0A2Z5GB79_9BACT</name>
<sequence>MSHASHAAHVATLIDDLSDVSLAQLADLREYAQALQLEEGTVHLERSIRDREARRVELFSLLQQAAFGPPLE</sequence>
<organism evidence="1 2">
    <name type="scientific">Acidisarcina polymorpha</name>
    <dbReference type="NCBI Taxonomy" id="2211140"/>
    <lineage>
        <taxon>Bacteria</taxon>
        <taxon>Pseudomonadati</taxon>
        <taxon>Acidobacteriota</taxon>
        <taxon>Terriglobia</taxon>
        <taxon>Terriglobales</taxon>
        <taxon>Acidobacteriaceae</taxon>
        <taxon>Acidisarcina</taxon>
    </lineage>
</organism>
<accession>A0A2Z5GB79</accession>
<reference evidence="1 2" key="1">
    <citation type="journal article" date="2018" name="Front. Microbiol.">
        <title>Hydrolytic Capabilities as a Key to Environmental Success: Chitinolytic and Cellulolytic Acidobacteria From Acidic Sub-arctic Soils and Boreal Peatlands.</title>
        <authorList>
            <person name="Belova S.E."/>
            <person name="Ravin N.V."/>
            <person name="Pankratov T.A."/>
            <person name="Rakitin A.L."/>
            <person name="Ivanova A.A."/>
            <person name="Beletsky A.V."/>
            <person name="Mardanov A.V."/>
            <person name="Sinninghe Damste J.S."/>
            <person name="Dedysh S.N."/>
        </authorList>
    </citation>
    <scope>NUCLEOTIDE SEQUENCE [LARGE SCALE GENOMIC DNA]</scope>
    <source>
        <strain evidence="1 2">SBC82</strain>
        <plasmid evidence="2">pacpol3</plasmid>
    </source>
</reference>
<evidence type="ECO:0000313" key="1">
    <source>
        <dbReference type="EMBL" id="AXC16361.1"/>
    </source>
</evidence>
<proteinExistence type="predicted"/>
<geneLocation type="plasmid" evidence="2">
    <name>pacpol3</name>
</geneLocation>